<evidence type="ECO:0000313" key="1">
    <source>
        <dbReference type="EMBL" id="KAJ9642062.1"/>
    </source>
</evidence>
<dbReference type="Proteomes" id="UP001172680">
    <property type="component" value="Unassembled WGS sequence"/>
</dbReference>
<comment type="caution">
    <text evidence="1">The sequence shown here is derived from an EMBL/GenBank/DDBJ whole genome shotgun (WGS) entry which is preliminary data.</text>
</comment>
<dbReference type="EMBL" id="JAPDRP010000014">
    <property type="protein sequence ID" value="KAJ9642062.1"/>
    <property type="molecule type" value="Genomic_DNA"/>
</dbReference>
<name>A0ACC2Z3X9_9PEZI</name>
<proteinExistence type="predicted"/>
<accession>A0ACC2Z3X9</accession>
<sequence>MSLESQYITASANARMTDERRIKNPLVGIPKDDLLRDVELYAAEHDLADALPYLRKGALVAQNPAGFETIEELDEEDRQVLRNEKAHRWKHPKTLYFTILLNSISAAIQGWDQTGSNGANLSFPQEFGIADSGACESLGTCERNSWIIGAINGAPYMAIALFPIGQALAQTWPQILICRILLGIGMGLKEVTVPVFSAENAPTNIRGALVMSWQLCVAFGIMLGFSANLVVVNTGEIAWRLQLGSAFIPAVPLLIGIYFAPESPRWLIKRINTVKLTGPSFGSGTAPFRLREICITSTLSWWPKKFY</sequence>
<keyword evidence="2" id="KW-1185">Reference proteome</keyword>
<organism evidence="1 2">
    <name type="scientific">Coniosporium tulheliwenetii</name>
    <dbReference type="NCBI Taxonomy" id="3383036"/>
    <lineage>
        <taxon>Eukaryota</taxon>
        <taxon>Fungi</taxon>
        <taxon>Dikarya</taxon>
        <taxon>Ascomycota</taxon>
        <taxon>Pezizomycotina</taxon>
        <taxon>Dothideomycetes</taxon>
        <taxon>Dothideomycetes incertae sedis</taxon>
        <taxon>Coniosporium</taxon>
    </lineage>
</organism>
<reference evidence="1" key="1">
    <citation type="submission" date="2022-10" db="EMBL/GenBank/DDBJ databases">
        <title>Culturing micro-colonial fungi from biological soil crusts in the Mojave desert and describing Neophaeococcomyces mojavensis, and introducing the new genera and species Taxawa tesnikishii.</title>
        <authorList>
            <person name="Kurbessoian T."/>
            <person name="Stajich J.E."/>
        </authorList>
    </citation>
    <scope>NUCLEOTIDE SEQUENCE</scope>
    <source>
        <strain evidence="1">JES_115</strain>
    </source>
</reference>
<evidence type="ECO:0000313" key="2">
    <source>
        <dbReference type="Proteomes" id="UP001172680"/>
    </source>
</evidence>
<gene>
    <name evidence="1" type="ORF">H2199_005277</name>
</gene>
<protein>
    <submittedName>
        <fullName evidence="1">Uncharacterized protein</fullName>
    </submittedName>
</protein>